<evidence type="ECO:0000259" key="1">
    <source>
        <dbReference type="Pfam" id="PF00905"/>
    </source>
</evidence>
<dbReference type="RefSeq" id="WP_076705378.1">
    <property type="nucleotide sequence ID" value="NZ_MRDE01000076.1"/>
</dbReference>
<dbReference type="PANTHER" id="PTHR30627:SF24">
    <property type="entry name" value="PENICILLIN-BINDING PROTEIN 4B"/>
    <property type="match status" value="1"/>
</dbReference>
<dbReference type="InterPro" id="IPR054120">
    <property type="entry name" value="PBPA_dimer"/>
</dbReference>
<proteinExistence type="predicted"/>
<accession>A0A1R1L726</accession>
<gene>
    <name evidence="3" type="ORF">BKD30_13515</name>
</gene>
<dbReference type="STRING" id="554083.BKD30_13515"/>
<dbReference type="Gene3D" id="3.40.710.10">
    <property type="entry name" value="DD-peptidase/beta-lactamase superfamily"/>
    <property type="match status" value="1"/>
</dbReference>
<dbReference type="GO" id="GO:0016740">
    <property type="term" value="F:transferase activity"/>
    <property type="evidence" value="ECO:0007669"/>
    <property type="project" value="UniProtKB-KW"/>
</dbReference>
<keyword evidence="3" id="KW-0808">Transferase</keyword>
<feature type="domain" description="Penicillin-binding protein transpeptidase" evidence="1">
    <location>
        <begin position="154"/>
        <end position="473"/>
    </location>
</feature>
<dbReference type="AlphaFoldDB" id="A0A1R1L726"/>
<evidence type="ECO:0000313" key="3">
    <source>
        <dbReference type="EMBL" id="OMH23348.1"/>
    </source>
</evidence>
<evidence type="ECO:0000313" key="4">
    <source>
        <dbReference type="Proteomes" id="UP000187085"/>
    </source>
</evidence>
<dbReference type="EMBL" id="MRDE01000076">
    <property type="protein sequence ID" value="OMH23348.1"/>
    <property type="molecule type" value="Genomic_DNA"/>
</dbReference>
<dbReference type="InterPro" id="IPR050515">
    <property type="entry name" value="Beta-lactam/transpept"/>
</dbReference>
<dbReference type="Pfam" id="PF00905">
    <property type="entry name" value="Transpeptidase"/>
    <property type="match status" value="1"/>
</dbReference>
<dbReference type="GO" id="GO:0071972">
    <property type="term" value="F:peptidoglycan L,D-transpeptidase activity"/>
    <property type="evidence" value="ECO:0007669"/>
    <property type="project" value="TreeGrafter"/>
</dbReference>
<feature type="domain" description="Penicillin binding protein A dimerisation" evidence="2">
    <location>
        <begin position="52"/>
        <end position="133"/>
    </location>
</feature>
<dbReference type="Pfam" id="PF21922">
    <property type="entry name" value="PBP_dimer_2"/>
    <property type="match status" value="1"/>
</dbReference>
<organism evidence="3 4">
    <name type="scientific">Tersicoccus phoenicis</name>
    <dbReference type="NCBI Taxonomy" id="554083"/>
    <lineage>
        <taxon>Bacteria</taxon>
        <taxon>Bacillati</taxon>
        <taxon>Actinomycetota</taxon>
        <taxon>Actinomycetes</taxon>
        <taxon>Micrococcales</taxon>
        <taxon>Micrococcaceae</taxon>
        <taxon>Tersicoccus</taxon>
    </lineage>
</organism>
<sequence>MNQAIRHTWVVAVALLVLILGSLTYVQFFESGRLQANPWNSRNLLQQFSSDRGPILVDGQQIAYSQPSNDQYDYQRVYRDPQLYAPLTGFYSLLNMTGLEQELNPLLNGSSDQLFYDRITQVLSGNQPRGASVELTIDPQLQKLAYDALGNQKGSIVALNPKTGEILAMVSKPSYDPNAIATHDTARAKQAYESLAQNPNNPLFNRAIGGNLYAPGSVFKLIDTAAALESGKYDPNSVLDNPAELKLPGTNATLPNYRFGGCGARTKVDFSFALEQSCNTPFASIAMDLGQDAIADEAKKFGFGEQLSIPLSVTPSIFPKNLNDAQLAQSAIGQFDVRATPLQIAMMSAAIANNGVQMKPNLIKVVRAPDLTPVSTFKPEQLRTSTSQQTANQIRDWMVNVVDKGIAGAAAVPGVKVAGKTGTAELSAQGLNNAWFTGFAPADNPQIAVAIVVENVDVATGVAMTSPTAKRLFEAVLNK</sequence>
<name>A0A1R1L726_9MICC</name>
<keyword evidence="4" id="KW-1185">Reference proteome</keyword>
<dbReference type="OrthoDB" id="9766847at2"/>
<dbReference type="PANTHER" id="PTHR30627">
    <property type="entry name" value="PEPTIDOGLYCAN D,D-TRANSPEPTIDASE"/>
    <property type="match status" value="1"/>
</dbReference>
<protein>
    <submittedName>
        <fullName evidence="3">Peptidoglycan glycosyltransferase</fullName>
    </submittedName>
</protein>
<dbReference type="Proteomes" id="UP000187085">
    <property type="component" value="Unassembled WGS sequence"/>
</dbReference>
<dbReference type="Gene3D" id="3.90.1310.10">
    <property type="entry name" value="Penicillin-binding protein 2a (Domain 2)"/>
    <property type="match status" value="1"/>
</dbReference>
<comment type="caution">
    <text evidence="3">The sequence shown here is derived from an EMBL/GenBank/DDBJ whole genome shotgun (WGS) entry which is preliminary data.</text>
</comment>
<dbReference type="SUPFAM" id="SSF56601">
    <property type="entry name" value="beta-lactamase/transpeptidase-like"/>
    <property type="match status" value="1"/>
</dbReference>
<evidence type="ECO:0000259" key="2">
    <source>
        <dbReference type="Pfam" id="PF21922"/>
    </source>
</evidence>
<dbReference type="InterPro" id="IPR012338">
    <property type="entry name" value="Beta-lactam/transpept-like"/>
</dbReference>
<dbReference type="GO" id="GO:0008658">
    <property type="term" value="F:penicillin binding"/>
    <property type="evidence" value="ECO:0007669"/>
    <property type="project" value="InterPro"/>
</dbReference>
<dbReference type="GO" id="GO:0071555">
    <property type="term" value="P:cell wall organization"/>
    <property type="evidence" value="ECO:0007669"/>
    <property type="project" value="TreeGrafter"/>
</dbReference>
<dbReference type="InterPro" id="IPR001460">
    <property type="entry name" value="PCN-bd_Tpept"/>
</dbReference>
<reference evidence="3 4" key="1">
    <citation type="submission" date="2016-12" db="EMBL/GenBank/DDBJ databases">
        <title>Draft genome of Tersicoccus phoenicis 1P05MA.</title>
        <authorList>
            <person name="Nakajima Y."/>
            <person name="Yoshizawa S."/>
            <person name="Nakamura K."/>
            <person name="Ogura Y."/>
            <person name="Hayashi T."/>
            <person name="Kogure K."/>
        </authorList>
    </citation>
    <scope>NUCLEOTIDE SEQUENCE [LARGE SCALE GENOMIC DNA]</scope>
    <source>
        <strain evidence="3 4">1p05MA</strain>
    </source>
</reference>
<dbReference type="GO" id="GO:0005886">
    <property type="term" value="C:plasma membrane"/>
    <property type="evidence" value="ECO:0007669"/>
    <property type="project" value="TreeGrafter"/>
</dbReference>